<feature type="domain" description="Cytochrome c" evidence="7">
    <location>
        <begin position="346"/>
        <end position="388"/>
    </location>
</feature>
<dbReference type="SUPFAM" id="SSF46626">
    <property type="entry name" value="Cytochrome c"/>
    <property type="match status" value="3"/>
</dbReference>
<evidence type="ECO:0000259" key="7">
    <source>
        <dbReference type="PROSITE" id="PS51007"/>
    </source>
</evidence>
<keyword evidence="1 4" id="KW-0349">Heme</keyword>
<reference evidence="8 9" key="1">
    <citation type="journal article" date="2020" name="Nature">
        <title>Bacterial chemolithoautotrophy via manganese oxidation.</title>
        <authorList>
            <person name="Yu H."/>
            <person name="Leadbetter J.R."/>
        </authorList>
    </citation>
    <scope>NUCLEOTIDE SEQUENCE [LARGE SCALE GENOMIC DNA]</scope>
    <source>
        <strain evidence="8 9">Mn-1</strain>
    </source>
</reference>
<proteinExistence type="predicted"/>
<organism evidence="8 9">
    <name type="scientific">Candidatus Manganitrophus noduliformans</name>
    <dbReference type="NCBI Taxonomy" id="2606439"/>
    <lineage>
        <taxon>Bacteria</taxon>
        <taxon>Pseudomonadati</taxon>
        <taxon>Nitrospirota</taxon>
        <taxon>Nitrospiria</taxon>
        <taxon>Candidatus Troglogloeales</taxon>
        <taxon>Candidatus Manganitrophaceae</taxon>
        <taxon>Candidatus Manganitrophus</taxon>
    </lineage>
</organism>
<feature type="domain" description="Cytochrome c" evidence="7">
    <location>
        <begin position="247"/>
        <end position="328"/>
    </location>
</feature>
<evidence type="ECO:0000313" key="9">
    <source>
        <dbReference type="Proteomes" id="UP000534783"/>
    </source>
</evidence>
<dbReference type="InterPro" id="IPR050597">
    <property type="entry name" value="Cytochrome_c_Oxidase_Subunit"/>
</dbReference>
<feature type="signal peptide" evidence="6">
    <location>
        <begin position="1"/>
        <end position="26"/>
    </location>
</feature>
<feature type="region of interest" description="Disordered" evidence="5">
    <location>
        <begin position="367"/>
        <end position="388"/>
    </location>
</feature>
<dbReference type="InterPro" id="IPR036909">
    <property type="entry name" value="Cyt_c-like_dom_sf"/>
</dbReference>
<dbReference type="EMBL" id="VTOW01000002">
    <property type="protein sequence ID" value="NKE71193.1"/>
    <property type="molecule type" value="Genomic_DNA"/>
</dbReference>
<dbReference type="Proteomes" id="UP000534783">
    <property type="component" value="Unassembled WGS sequence"/>
</dbReference>
<feature type="domain" description="Cytochrome c" evidence="7">
    <location>
        <begin position="42"/>
        <end position="133"/>
    </location>
</feature>
<dbReference type="GO" id="GO:0046872">
    <property type="term" value="F:metal ion binding"/>
    <property type="evidence" value="ECO:0007669"/>
    <property type="project" value="UniProtKB-KW"/>
</dbReference>
<dbReference type="Gene3D" id="1.10.760.10">
    <property type="entry name" value="Cytochrome c-like domain"/>
    <property type="match status" value="4"/>
</dbReference>
<evidence type="ECO:0000256" key="1">
    <source>
        <dbReference type="ARBA" id="ARBA00022617"/>
    </source>
</evidence>
<feature type="chain" id="PRO_5031480419" evidence="6">
    <location>
        <begin position="27"/>
        <end position="388"/>
    </location>
</feature>
<accession>A0A7X6DQF8</accession>
<keyword evidence="6" id="KW-0732">Signal</keyword>
<dbReference type="GO" id="GO:0009055">
    <property type="term" value="F:electron transfer activity"/>
    <property type="evidence" value="ECO:0007669"/>
    <property type="project" value="InterPro"/>
</dbReference>
<dbReference type="AlphaFoldDB" id="A0A7X6DQF8"/>
<keyword evidence="2 4" id="KW-0479">Metal-binding</keyword>
<evidence type="ECO:0000256" key="3">
    <source>
        <dbReference type="ARBA" id="ARBA00023004"/>
    </source>
</evidence>
<dbReference type="PANTHER" id="PTHR33751">
    <property type="entry name" value="CBB3-TYPE CYTOCHROME C OXIDASE SUBUNIT FIXP"/>
    <property type="match status" value="1"/>
</dbReference>
<dbReference type="Pfam" id="PF13442">
    <property type="entry name" value="Cytochrome_CBB3"/>
    <property type="match status" value="2"/>
</dbReference>
<protein>
    <submittedName>
        <fullName evidence="8">C-type cytochrome</fullName>
    </submittedName>
</protein>
<feature type="compositionally biased region" description="Basic and acidic residues" evidence="5">
    <location>
        <begin position="372"/>
        <end position="381"/>
    </location>
</feature>
<evidence type="ECO:0000256" key="2">
    <source>
        <dbReference type="ARBA" id="ARBA00022723"/>
    </source>
</evidence>
<gene>
    <name evidence="8" type="ORF">MNODULE_10640</name>
</gene>
<dbReference type="PROSITE" id="PS51007">
    <property type="entry name" value="CYTC"/>
    <property type="match status" value="4"/>
</dbReference>
<name>A0A7X6DQF8_9BACT</name>
<sequence length="388" mass="42255">MFNKRYFILVSLLFFLFFTAALSVQGASPKKESPSASTPSKPNPSEGKRIFNHYCAVCHGVTAKGNGVNAESLDPTPADLTSGDVQGLTDEEIYEVIDLGGGYVELSVAMPPWGKTLSGEQISDLVAYIRTFSEDAPEPEKGVRLSDVRRGDRSDCQICHMKQGQIRPIAPNLGHEGSKLNPEWLSKFLKDPEKIRPVGFIPLTKSKMPDFQLSDEEVSALTAFLMTQKDGGVSAAPLAGLNLSDPAEIEKGRRFFIDKYACDACHKGAEIGGIVGPDLSSTAERIKPEWVYFWLKNPQAIRPDVAMPNFGIPDSEIRSLIAYIYSLGGGASQAAKVSGETPSDPALIKKGEKLIKDKNCLACHTMDSFNSQERRQEKGKEQAAAPRS</sequence>
<evidence type="ECO:0000313" key="8">
    <source>
        <dbReference type="EMBL" id="NKE71193.1"/>
    </source>
</evidence>
<evidence type="ECO:0000256" key="5">
    <source>
        <dbReference type="SAM" id="MobiDB-lite"/>
    </source>
</evidence>
<feature type="domain" description="Cytochrome c" evidence="7">
    <location>
        <begin position="137"/>
        <end position="229"/>
    </location>
</feature>
<keyword evidence="9" id="KW-1185">Reference proteome</keyword>
<dbReference type="GO" id="GO:0020037">
    <property type="term" value="F:heme binding"/>
    <property type="evidence" value="ECO:0007669"/>
    <property type="project" value="InterPro"/>
</dbReference>
<dbReference type="PANTHER" id="PTHR33751:SF1">
    <property type="entry name" value="CBB3-TYPE CYTOCHROME C OXIDASE SUBUNIT FIXP"/>
    <property type="match status" value="1"/>
</dbReference>
<dbReference type="InterPro" id="IPR009056">
    <property type="entry name" value="Cyt_c-like_dom"/>
</dbReference>
<evidence type="ECO:0000256" key="6">
    <source>
        <dbReference type="SAM" id="SignalP"/>
    </source>
</evidence>
<comment type="caution">
    <text evidence="8">The sequence shown here is derived from an EMBL/GenBank/DDBJ whole genome shotgun (WGS) entry which is preliminary data.</text>
</comment>
<dbReference type="Pfam" id="PF00034">
    <property type="entry name" value="Cytochrom_C"/>
    <property type="match status" value="1"/>
</dbReference>
<keyword evidence="3 4" id="KW-0408">Iron</keyword>
<evidence type="ECO:0000256" key="4">
    <source>
        <dbReference type="PROSITE-ProRule" id="PRU00433"/>
    </source>
</evidence>